<accession>A0AAV9F542</accession>
<name>A0AAV9F542_ACOCL</name>
<evidence type="ECO:0000256" key="4">
    <source>
        <dbReference type="ARBA" id="ARBA00022741"/>
    </source>
</evidence>
<comment type="caution">
    <text evidence="6">The sequence shown here is derived from an EMBL/GenBank/DDBJ whole genome shotgun (WGS) entry which is preliminary data.</text>
</comment>
<evidence type="ECO:0008006" key="8">
    <source>
        <dbReference type="Google" id="ProtNLM"/>
    </source>
</evidence>
<reference evidence="6" key="2">
    <citation type="submission" date="2023-06" db="EMBL/GenBank/DDBJ databases">
        <authorList>
            <person name="Ma L."/>
            <person name="Liu K.-W."/>
            <person name="Li Z."/>
            <person name="Hsiao Y.-Y."/>
            <person name="Qi Y."/>
            <person name="Fu T."/>
            <person name="Tang G."/>
            <person name="Zhang D."/>
            <person name="Sun W.-H."/>
            <person name="Liu D.-K."/>
            <person name="Li Y."/>
            <person name="Chen G.-Z."/>
            <person name="Liu X.-D."/>
            <person name="Liao X.-Y."/>
            <person name="Jiang Y.-T."/>
            <person name="Yu X."/>
            <person name="Hao Y."/>
            <person name="Huang J."/>
            <person name="Zhao X.-W."/>
            <person name="Ke S."/>
            <person name="Chen Y.-Y."/>
            <person name="Wu W.-L."/>
            <person name="Hsu J.-L."/>
            <person name="Lin Y.-F."/>
            <person name="Huang M.-D."/>
            <person name="Li C.-Y."/>
            <person name="Huang L."/>
            <person name="Wang Z.-W."/>
            <person name="Zhao X."/>
            <person name="Zhong W.-Y."/>
            <person name="Peng D.-H."/>
            <person name="Ahmad S."/>
            <person name="Lan S."/>
            <person name="Zhang J.-S."/>
            <person name="Tsai W.-C."/>
            <person name="Van De Peer Y."/>
            <person name="Liu Z.-J."/>
        </authorList>
    </citation>
    <scope>NUCLEOTIDE SEQUENCE</scope>
    <source>
        <strain evidence="6">CP</strain>
        <tissue evidence="6">Leaves</tissue>
    </source>
</reference>
<dbReference type="PANTHER" id="PTHR11088">
    <property type="entry name" value="TRNA DIMETHYLALLYLTRANSFERASE"/>
    <property type="match status" value="1"/>
</dbReference>
<comment type="similarity">
    <text evidence="1">Belongs to the IPP transferase family.</text>
</comment>
<reference evidence="6" key="1">
    <citation type="journal article" date="2023" name="Nat. Commun.">
        <title>Diploid and tetraploid genomes of Acorus and the evolution of monocots.</title>
        <authorList>
            <person name="Ma L."/>
            <person name="Liu K.W."/>
            <person name="Li Z."/>
            <person name="Hsiao Y.Y."/>
            <person name="Qi Y."/>
            <person name="Fu T."/>
            <person name="Tang G.D."/>
            <person name="Zhang D."/>
            <person name="Sun W.H."/>
            <person name="Liu D.K."/>
            <person name="Li Y."/>
            <person name="Chen G.Z."/>
            <person name="Liu X.D."/>
            <person name="Liao X.Y."/>
            <person name="Jiang Y.T."/>
            <person name="Yu X."/>
            <person name="Hao Y."/>
            <person name="Huang J."/>
            <person name="Zhao X.W."/>
            <person name="Ke S."/>
            <person name="Chen Y.Y."/>
            <person name="Wu W.L."/>
            <person name="Hsu J.L."/>
            <person name="Lin Y.F."/>
            <person name="Huang M.D."/>
            <person name="Li C.Y."/>
            <person name="Huang L."/>
            <person name="Wang Z.W."/>
            <person name="Zhao X."/>
            <person name="Zhong W.Y."/>
            <person name="Peng D.H."/>
            <person name="Ahmad S."/>
            <person name="Lan S."/>
            <person name="Zhang J.S."/>
            <person name="Tsai W.C."/>
            <person name="Van de Peer Y."/>
            <person name="Liu Z.J."/>
        </authorList>
    </citation>
    <scope>NUCLEOTIDE SEQUENCE</scope>
    <source>
        <strain evidence="6">CP</strain>
    </source>
</reference>
<dbReference type="GO" id="GO:0052381">
    <property type="term" value="F:tRNA dimethylallyltransferase activity"/>
    <property type="evidence" value="ECO:0007669"/>
    <property type="project" value="TreeGrafter"/>
</dbReference>
<dbReference type="GO" id="GO:0005524">
    <property type="term" value="F:ATP binding"/>
    <property type="evidence" value="ECO:0007669"/>
    <property type="project" value="UniProtKB-KW"/>
</dbReference>
<proteinExistence type="inferred from homology"/>
<dbReference type="Proteomes" id="UP001180020">
    <property type="component" value="Unassembled WGS sequence"/>
</dbReference>
<evidence type="ECO:0000256" key="5">
    <source>
        <dbReference type="ARBA" id="ARBA00022840"/>
    </source>
</evidence>
<dbReference type="Gene3D" id="3.40.50.300">
    <property type="entry name" value="P-loop containing nucleotide triphosphate hydrolases"/>
    <property type="match status" value="1"/>
</dbReference>
<dbReference type="SUPFAM" id="SSF52540">
    <property type="entry name" value="P-loop containing nucleoside triphosphate hydrolases"/>
    <property type="match status" value="1"/>
</dbReference>
<evidence type="ECO:0000256" key="1">
    <source>
        <dbReference type="ARBA" id="ARBA00005842"/>
    </source>
</evidence>
<dbReference type="EMBL" id="JAUJYO010000003">
    <property type="protein sequence ID" value="KAK1320920.1"/>
    <property type="molecule type" value="Genomic_DNA"/>
</dbReference>
<dbReference type="InterPro" id="IPR039657">
    <property type="entry name" value="Dimethylallyltransferase"/>
</dbReference>
<keyword evidence="2" id="KW-0808">Transferase</keyword>
<protein>
    <recommendedName>
        <fullName evidence="8">Adenylate isopentenyltransferase</fullName>
    </recommendedName>
</protein>
<sequence length="326" mass="36141">MRLSLGSRARSVRPFRWSPNAPDHHHRCLSLLVIMGATGTGKSRLSIDVASRFPSEVINADKIQLYRGLDITTNKIPLRDRRSVPHHLLGDADPSAGELSPISFRRLAAASAASIASRRRLPVIAGGSNSLLHALLSGNPSPVGGYDFQSPVRLRFNCCFLWVDVREPVLSEHLDRRVDDMLGLGMFEELAGYIGTPEARAESGRNVGLNRAIGVPEFERYFRRFGPGVANPETDVAARAGYEEAVGEIKENTRRLAEAQREKIVKLGSSGGWRLNRVDATEAVRAGLEGEPDRFREAWDRDVLRPGLKVVKRFLDESAFENNTFY</sequence>
<keyword evidence="7" id="KW-1185">Reference proteome</keyword>
<evidence type="ECO:0000256" key="3">
    <source>
        <dbReference type="ARBA" id="ARBA00022712"/>
    </source>
</evidence>
<dbReference type="GO" id="GO:0006400">
    <property type="term" value="P:tRNA modification"/>
    <property type="evidence" value="ECO:0007669"/>
    <property type="project" value="TreeGrafter"/>
</dbReference>
<evidence type="ECO:0000313" key="7">
    <source>
        <dbReference type="Proteomes" id="UP001180020"/>
    </source>
</evidence>
<dbReference type="GO" id="GO:0005739">
    <property type="term" value="C:mitochondrion"/>
    <property type="evidence" value="ECO:0007669"/>
    <property type="project" value="TreeGrafter"/>
</dbReference>
<keyword evidence="5" id="KW-0067">ATP-binding</keyword>
<dbReference type="PANTHER" id="PTHR11088:SF86">
    <property type="entry name" value="ADENYLATE ISOPENTENYLTRANSFERASE 4-RELATED"/>
    <property type="match status" value="1"/>
</dbReference>
<dbReference type="InterPro" id="IPR027417">
    <property type="entry name" value="P-loop_NTPase"/>
</dbReference>
<keyword evidence="3" id="KW-0203">Cytokinin biosynthesis</keyword>
<gene>
    <name evidence="6" type="ORF">QJS10_CPA03g00524</name>
</gene>
<organism evidence="6 7">
    <name type="scientific">Acorus calamus</name>
    <name type="common">Sweet flag</name>
    <dbReference type="NCBI Taxonomy" id="4465"/>
    <lineage>
        <taxon>Eukaryota</taxon>
        <taxon>Viridiplantae</taxon>
        <taxon>Streptophyta</taxon>
        <taxon>Embryophyta</taxon>
        <taxon>Tracheophyta</taxon>
        <taxon>Spermatophyta</taxon>
        <taxon>Magnoliopsida</taxon>
        <taxon>Liliopsida</taxon>
        <taxon>Acoraceae</taxon>
        <taxon>Acorus</taxon>
    </lineage>
</organism>
<keyword evidence="4" id="KW-0547">Nucleotide-binding</keyword>
<dbReference type="GO" id="GO:0009691">
    <property type="term" value="P:cytokinin biosynthetic process"/>
    <property type="evidence" value="ECO:0007669"/>
    <property type="project" value="UniProtKB-KW"/>
</dbReference>
<dbReference type="Gene3D" id="1.10.287.890">
    <property type="entry name" value="Crystal structure of tRNA isopentenylpyrophosphate transferase (bh2366) domain"/>
    <property type="match status" value="1"/>
</dbReference>
<dbReference type="AlphaFoldDB" id="A0AAV9F542"/>
<evidence type="ECO:0000256" key="2">
    <source>
        <dbReference type="ARBA" id="ARBA00022679"/>
    </source>
</evidence>
<dbReference type="Pfam" id="PF01715">
    <property type="entry name" value="IPPT"/>
    <property type="match status" value="2"/>
</dbReference>
<evidence type="ECO:0000313" key="6">
    <source>
        <dbReference type="EMBL" id="KAK1320920.1"/>
    </source>
</evidence>